<feature type="region of interest" description="Disordered" evidence="1">
    <location>
        <begin position="26"/>
        <end position="49"/>
    </location>
</feature>
<evidence type="ECO:0000313" key="3">
    <source>
        <dbReference type="EMBL" id="QCL09604.1"/>
    </source>
</evidence>
<reference evidence="2" key="1">
    <citation type="submission" date="2018-12" db="EMBL/GenBank/DDBJ databases">
        <title>Three Rhizobium rhizogenes strains isolated from the same crown gall tumor carry diverse plasmids.</title>
        <authorList>
            <person name="Pulawska J."/>
            <person name="Kuzmanovic N."/>
        </authorList>
    </citation>
    <scope>NUCLEOTIDE SEQUENCE</scope>
    <source>
        <strain evidence="2">C5.7</strain>
        <strain evidence="3">Colt5.8</strain>
        <plasmid evidence="2">pC5.7c</plasmid>
        <plasmid evidence="3">pColt5.8a</plasmid>
    </source>
</reference>
<gene>
    <name evidence="2" type="ORF">pC5.7c_568</name>
    <name evidence="3" type="ORF">pC5.8a_112</name>
</gene>
<accession>A0A7S4ZSY0</accession>
<dbReference type="EMBL" id="MK318969">
    <property type="protein sequence ID" value="QCL09435.1"/>
    <property type="molecule type" value="Genomic_DNA"/>
</dbReference>
<name>A0A7S4ZSY0_RHIRH</name>
<proteinExistence type="predicted"/>
<organism evidence="2">
    <name type="scientific">Rhizobium rhizogenes</name>
    <name type="common">Agrobacterium rhizogenes</name>
    <dbReference type="NCBI Taxonomy" id="359"/>
    <lineage>
        <taxon>Bacteria</taxon>
        <taxon>Pseudomonadati</taxon>
        <taxon>Pseudomonadota</taxon>
        <taxon>Alphaproteobacteria</taxon>
        <taxon>Hyphomicrobiales</taxon>
        <taxon>Rhizobiaceae</taxon>
        <taxon>Rhizobium/Agrobacterium group</taxon>
        <taxon>Rhizobium</taxon>
    </lineage>
</organism>
<feature type="compositionally biased region" description="Polar residues" evidence="1">
    <location>
        <begin position="28"/>
        <end position="49"/>
    </location>
</feature>
<protein>
    <submittedName>
        <fullName evidence="2">Uncharacterized protein</fullName>
    </submittedName>
</protein>
<evidence type="ECO:0000313" key="2">
    <source>
        <dbReference type="EMBL" id="QCL09435.1"/>
    </source>
</evidence>
<geneLocation type="plasmid" evidence="3">
    <name>pColt5.8a</name>
</geneLocation>
<dbReference type="AlphaFoldDB" id="A0A7S4ZSY0"/>
<evidence type="ECO:0000256" key="1">
    <source>
        <dbReference type="SAM" id="MobiDB-lite"/>
    </source>
</evidence>
<geneLocation type="plasmid" evidence="2">
    <name>pC5.7c</name>
</geneLocation>
<sequence length="49" mass="5192">MFVKVEQSKGSSSKTAARVATLVRSFKDSPSGSKGHSIVLQTTSPIRAQ</sequence>
<dbReference type="EMBL" id="MK318971">
    <property type="protein sequence ID" value="QCL09604.1"/>
    <property type="molecule type" value="Genomic_DNA"/>
</dbReference>
<keyword evidence="2" id="KW-0614">Plasmid</keyword>